<dbReference type="OrthoDB" id="382863at2759"/>
<dbReference type="EMBL" id="KF456848">
    <property type="status" value="NOT_ANNOTATED_CDS"/>
    <property type="molecule type" value="Genomic_DNA"/>
</dbReference>
<evidence type="ECO:0000313" key="3">
    <source>
        <dbReference type="Proteomes" id="UP000005640"/>
    </source>
</evidence>
<keyword evidence="1" id="KW-1133">Transmembrane helix</keyword>
<dbReference type="EMBL" id="AL121721">
    <property type="status" value="NOT_ANNOTATED_CDS"/>
    <property type="molecule type" value="Genomic_DNA"/>
</dbReference>
<dbReference type="SMR" id="A0A6I8PIN3"/>
<dbReference type="AlphaFoldDB" id="A0A6I8PIN3"/>
<proteinExistence type="predicted"/>
<reference evidence="2 3" key="2">
    <citation type="journal article" date="2001" name="Nature">
        <title>The DNA sequence and comparative analysis of human chromosome 20.</title>
        <authorList>
            <person name="Deloukas P."/>
            <person name="Matthews L.H."/>
            <person name="Ashurst J."/>
            <person name="Burton J."/>
            <person name="Gilbert J.G."/>
            <person name="Jones M."/>
            <person name="Stavrides G."/>
            <person name="Almeida J.P."/>
            <person name="Babbage A.K."/>
            <person name="Bagguley C.L."/>
            <person name="Bailey J."/>
            <person name="Barlow K.F."/>
            <person name="Bates K.N."/>
            <person name="Beard L.M."/>
            <person name="Beare D.M."/>
            <person name="Beasley O.P."/>
            <person name="Bird C.P."/>
            <person name="Blakey S.E."/>
            <person name="Bridgeman A.M."/>
            <person name="Brown A.J."/>
            <person name="Buck D."/>
            <person name="Burrill W."/>
            <person name="Butler A.P."/>
            <person name="Carder C."/>
            <person name="Carter N.P."/>
            <person name="Chapman J.C."/>
            <person name="Clamp M."/>
            <person name="Clark G."/>
            <person name="Clark L.N."/>
            <person name="Clark S.Y."/>
            <person name="Clee C.M."/>
            <person name="Clegg S."/>
            <person name="Cobley V.E."/>
            <person name="Collier R.E."/>
            <person name="Connor R."/>
            <person name="Corby N.R."/>
            <person name="Coulson A."/>
            <person name="Coville G.J."/>
            <person name="Deadman R."/>
            <person name="Dhami P."/>
            <person name="Dunn M."/>
            <person name="Ellington A.G."/>
            <person name="Frankland J.A."/>
            <person name="Fraser A."/>
            <person name="French L."/>
            <person name="Garner P."/>
            <person name="Grafham D.V."/>
            <person name="Griffiths C."/>
            <person name="Griffiths M.N."/>
            <person name="Gwilliam R."/>
            <person name="Hall R.E."/>
            <person name="Hammond S."/>
            <person name="Harley J.L."/>
            <person name="Heath P.D."/>
            <person name="Ho S."/>
            <person name="Holden J.L."/>
            <person name="Howden P.J."/>
            <person name="Huckle E."/>
            <person name="Hunt A.R."/>
            <person name="Hunt S.E."/>
            <person name="Jekosch K."/>
            <person name="Johnson C.M."/>
            <person name="Johnson D."/>
            <person name="Kay M.P."/>
            <person name="Kimberley A.M."/>
            <person name="King A."/>
            <person name="Knights A."/>
            <person name="Laird G.K."/>
            <person name="Lawlor S."/>
            <person name="Lehvaslaiho M.H."/>
            <person name="Leversha M."/>
            <person name="Lloyd C."/>
            <person name="Lloyd D.M."/>
            <person name="Lovell J.D."/>
            <person name="Marsh V.L."/>
            <person name="Martin S.L."/>
            <person name="McConnachie L.J."/>
            <person name="McLay K."/>
            <person name="McMurray A.A."/>
            <person name="Milne S."/>
            <person name="Mistry D."/>
            <person name="Moore M.J."/>
            <person name="Mullikin J.C."/>
            <person name="Nickerson T."/>
            <person name="Oliver K."/>
            <person name="Parker A."/>
            <person name="Patel R."/>
            <person name="Pearce T.A."/>
            <person name="Peck A.I."/>
            <person name="Phillimore B.J."/>
            <person name="Prathalingam S.R."/>
            <person name="Plumb R.W."/>
            <person name="Ramsay H."/>
            <person name="Rice C.M."/>
            <person name="Ross M.T."/>
            <person name="Scott C.E."/>
            <person name="Sehra H.K."/>
            <person name="Shownkeen R."/>
            <person name="Sims S."/>
            <person name="Skuce C.D."/>
            <person name="Smith M.L."/>
            <person name="Soderlund C."/>
            <person name="Steward C.A."/>
            <person name="Sulston J.E."/>
            <person name="Swann M."/>
            <person name="Sycamore N."/>
            <person name="Taylor R."/>
            <person name="Tee L."/>
            <person name="Thomas D.W."/>
            <person name="Thorpe A."/>
            <person name="Tracey A."/>
            <person name="Tromans A.C."/>
            <person name="Vaudin M."/>
            <person name="Wall M."/>
            <person name="Wallis J.M."/>
            <person name="Whitehead S.L."/>
            <person name="Whittaker P."/>
            <person name="Willey D.L."/>
            <person name="Williams L."/>
            <person name="Williams S.A."/>
            <person name="Wilming L."/>
            <person name="Wray P.W."/>
            <person name="Hubbard T."/>
            <person name="Durbin R.M."/>
            <person name="Bentley D.R."/>
            <person name="Beck S."/>
            <person name="Rogers J."/>
        </authorList>
    </citation>
    <scope>NUCLEOTIDE SEQUENCE [LARGE SCALE GENOMIC DNA]</scope>
</reference>
<dbReference type="Ensembl" id="ENST00000468719.6">
    <property type="protein sequence ID" value="ENSP00000501383.1"/>
    <property type="gene ID" value="ENSG00000089101.19"/>
</dbReference>
<dbReference type="HGNC" id="HGNC:15872">
    <property type="gene designation" value="CFAP61"/>
</dbReference>
<gene>
    <name evidence="2" type="primary">CFAP61</name>
</gene>
<sequence length="54" mass="6218">MSYALNHTNRKLTLEPKITVNAKIIVVGASSVGISFLETLVFWFPQRYSRILFF</sequence>
<dbReference type="InterPro" id="IPR038884">
    <property type="entry name" value="CFAP61"/>
</dbReference>
<dbReference type="Bgee" id="ENSG00000089101">
    <property type="expression patterns" value="Expressed in buccal mucosa cell and 110 other cell types or tissues"/>
</dbReference>
<dbReference type="EMBL" id="AL049648">
    <property type="status" value="NOT_ANNOTATED_CDS"/>
    <property type="molecule type" value="Genomic_DNA"/>
</dbReference>
<dbReference type="EMBL" id="AL035454">
    <property type="status" value="NOT_ANNOTATED_CDS"/>
    <property type="molecule type" value="Genomic_DNA"/>
</dbReference>
<dbReference type="OpenTargets" id="ENSG00000089101"/>
<evidence type="ECO:0000313" key="2">
    <source>
        <dbReference type="Ensembl" id="ENSP00000501383.1"/>
    </source>
</evidence>
<reference evidence="2" key="5">
    <citation type="submission" date="2025-09" db="UniProtKB">
        <authorList>
            <consortium name="Ensembl"/>
        </authorList>
    </citation>
    <scope>IDENTIFICATION</scope>
</reference>
<dbReference type="ExpressionAtlas" id="A0A6I8PIN3">
    <property type="expression patterns" value="baseline and differential"/>
</dbReference>
<protein>
    <submittedName>
        <fullName evidence="2">Cilia and flagella associated protein 61</fullName>
    </submittedName>
</protein>
<keyword evidence="1" id="KW-0812">Transmembrane</keyword>
<reference evidence="2 3" key="3">
    <citation type="journal article" date="2004" name="Nature">
        <title>Finishing the euchromatic sequence of the human genome.</title>
        <authorList>
            <consortium name="International Human Genome Sequencing Consortium"/>
        </authorList>
    </citation>
    <scope>NUCLEOTIDE SEQUENCE [LARGE SCALE GENOMIC DNA]</scope>
</reference>
<reference evidence="2" key="4">
    <citation type="submission" date="2025-08" db="UniProtKB">
        <authorList>
            <consortium name="Ensembl"/>
        </authorList>
    </citation>
    <scope>IDENTIFICATION</scope>
</reference>
<keyword evidence="3" id="KW-1185">Reference proteome</keyword>
<dbReference type="EMBL" id="AL161658">
    <property type="status" value="NOT_ANNOTATED_CDS"/>
    <property type="molecule type" value="Genomic_DNA"/>
</dbReference>
<organism evidence="2 3">
    <name type="scientific">Homo sapiens</name>
    <name type="common">Human</name>
    <dbReference type="NCBI Taxonomy" id="9606"/>
    <lineage>
        <taxon>Eukaryota</taxon>
        <taxon>Metazoa</taxon>
        <taxon>Chordata</taxon>
        <taxon>Craniata</taxon>
        <taxon>Vertebrata</taxon>
        <taxon>Euteleostomi</taxon>
        <taxon>Mammalia</taxon>
        <taxon>Eutheria</taxon>
        <taxon>Euarchontoglires</taxon>
        <taxon>Primates</taxon>
        <taxon>Haplorrhini</taxon>
        <taxon>Catarrhini</taxon>
        <taxon>Hominidae</taxon>
        <taxon>Homo</taxon>
    </lineage>
</organism>
<accession>A0A6I8PIN3</accession>
<keyword evidence="1" id="KW-0472">Membrane</keyword>
<dbReference type="PANTHER" id="PTHR21178">
    <property type="entry name" value="CILIA- AND FLAGELLA-ASSOCIATED PROTEIN 61"/>
    <property type="match status" value="1"/>
</dbReference>
<feature type="transmembrane region" description="Helical" evidence="1">
    <location>
        <begin position="20"/>
        <end position="44"/>
    </location>
</feature>
<dbReference type="PANTHER" id="PTHR21178:SF8">
    <property type="entry name" value="CILIA- AND FLAGELLA-ASSOCIATED PROTEIN 61"/>
    <property type="match status" value="1"/>
</dbReference>
<dbReference type="Proteomes" id="UP000005640">
    <property type="component" value="Chromosome 20"/>
</dbReference>
<dbReference type="GeneTree" id="ENSGT00390000004987"/>
<evidence type="ECO:0000256" key="1">
    <source>
        <dbReference type="SAM" id="Phobius"/>
    </source>
</evidence>
<name>A0A6I8PIN3_HUMAN</name>
<dbReference type="Ensembl" id="ENST00000468719.6">
    <property type="protein sequence ID" value="ENSP00000501383.1"/>
    <property type="gene ID" value="ENSG00000089101.20"/>
</dbReference>
<dbReference type="EMBL" id="AL158849">
    <property type="status" value="NOT_ANNOTATED_CDS"/>
    <property type="molecule type" value="Genomic_DNA"/>
</dbReference>
<reference evidence="2 3" key="1">
    <citation type="journal article" date="2001" name="Nature">
        <title>Initial sequencing and analysis of the human genome.</title>
        <authorList>
            <consortium name="International Human Genome Sequencing Consortium"/>
            <person name="Lander E.S."/>
            <person name="Linton L.M."/>
            <person name="Birren B."/>
            <person name="Nusbaum C."/>
            <person name="Zody M.C."/>
            <person name="Baldwin J."/>
            <person name="Devon K."/>
            <person name="Dewar K."/>
            <person name="Doyle M."/>
            <person name="FitzHugh W."/>
            <person name="Funke R."/>
            <person name="Gage D."/>
            <person name="Harris K."/>
            <person name="Heaford A."/>
            <person name="Howland J."/>
            <person name="Kann L."/>
            <person name="Lehoczky J."/>
            <person name="LeVine R."/>
            <person name="McEwan P."/>
            <person name="McKernan K."/>
            <person name="Meldrim J."/>
            <person name="Mesirov J.P."/>
            <person name="Miranda C."/>
            <person name="Morris W."/>
            <person name="Naylor J."/>
            <person name="Raymond C."/>
            <person name="Rosetti M."/>
            <person name="Santos R."/>
            <person name="Sheridan A."/>
            <person name="Sougnez C."/>
            <person name="Stange-Thomann N."/>
            <person name="Stojanovic N."/>
            <person name="Subramanian A."/>
            <person name="Wyman D."/>
            <person name="Rogers J."/>
            <person name="Sulston J."/>
            <person name="Ainscough R."/>
            <person name="Beck S."/>
            <person name="Bentley D."/>
            <person name="Burton J."/>
            <person name="Clee C."/>
            <person name="Carter N."/>
            <person name="Coulson A."/>
            <person name="Deadman R."/>
            <person name="Deloukas P."/>
            <person name="Dunham A."/>
            <person name="Dunham I."/>
            <person name="Durbin R."/>
            <person name="French L."/>
            <person name="Grafham D."/>
            <person name="Gregory S."/>
            <person name="Hubbard T."/>
            <person name="Humphray S."/>
            <person name="Hunt A."/>
            <person name="Jones M."/>
            <person name="Lloyd C."/>
            <person name="McMurray A."/>
            <person name="Matthews L."/>
            <person name="Mercer S."/>
            <person name="Milne S."/>
            <person name="Mullikin J.C."/>
            <person name="Mungall A."/>
            <person name="Plumb R."/>
            <person name="Ross M."/>
            <person name="Shownkeen R."/>
            <person name="Sims S."/>
            <person name="Waterston R.H."/>
            <person name="Wilson R.K."/>
            <person name="Hillier L.W."/>
            <person name="McPherson J.D."/>
            <person name="Marra M.A."/>
            <person name="Mardis E.R."/>
            <person name="Fulton L.A."/>
            <person name="Chinwalla A.T."/>
            <person name="Pepin K.H."/>
            <person name="Gish W.R."/>
            <person name="Chissoe S.L."/>
            <person name="Wendl M.C."/>
            <person name="Delehaunty K.D."/>
            <person name="Miner T.L."/>
            <person name="Delehaunty A."/>
            <person name="Kramer J.B."/>
            <person name="Cook L.L."/>
            <person name="Fulton R.S."/>
            <person name="Johnson D.L."/>
            <person name="Minx P.J."/>
            <person name="Clifton S.W."/>
            <person name="Hawkins T."/>
            <person name="Branscomb E."/>
            <person name="Predki P."/>
            <person name="Richardson P."/>
            <person name="Wenning S."/>
            <person name="Slezak T."/>
            <person name="Doggett N."/>
            <person name="Cheng J.F."/>
            <person name="Olsen A."/>
            <person name="Lucas S."/>
            <person name="Elkin C."/>
            <person name="Uberbacher E."/>
            <person name="Frazier M."/>
            <person name="Gibbs R.A."/>
            <person name="Muzny D.M."/>
            <person name="Scherer S.E."/>
            <person name="Bouck J.B."/>
            <person name="Sodergren E.J."/>
            <person name="Worley K.C."/>
            <person name="Rives C.M."/>
            <person name="Gorrell J.H."/>
            <person name="Metzker M.L."/>
            <person name="Naylor S.L."/>
            <person name="Kucherlapati R.S."/>
            <person name="Nelson D.L."/>
            <person name="Weinstock G.M."/>
            <person name="Sakaki Y."/>
            <person name="Fujiyama A."/>
            <person name="Hattori M."/>
            <person name="Yada T."/>
            <person name="Toyoda A."/>
            <person name="Itoh T."/>
            <person name="Kawagoe C."/>
            <person name="Watanabe H."/>
            <person name="Totoki Y."/>
            <person name="Taylor T."/>
            <person name="Weissenbach J."/>
            <person name="Heilig R."/>
            <person name="Saurin W."/>
            <person name="Artiguenave F."/>
            <person name="Brottier P."/>
            <person name="Bruls T."/>
            <person name="Pelletier E."/>
            <person name="Robert C."/>
            <person name="Wincker P."/>
            <person name="Smith D.R."/>
            <person name="Doucette-Stamm L."/>
            <person name="Rubenfield M."/>
            <person name="Weinstock K."/>
            <person name="Lee H.M."/>
            <person name="Dubois J."/>
            <person name="Rosenthal A."/>
            <person name="Platzer M."/>
            <person name="Nyakatura G."/>
            <person name="Taudien S."/>
            <person name="Rump A."/>
            <person name="Yang H."/>
            <person name="Yu J."/>
            <person name="Wang J."/>
            <person name="Huang G."/>
            <person name="Gu J."/>
            <person name="Hood L."/>
            <person name="Rowen L."/>
            <person name="Madan A."/>
            <person name="Qin S."/>
            <person name="Davis R.W."/>
            <person name="Federspiel N.A."/>
            <person name="Abola A.P."/>
            <person name="Proctor M.J."/>
            <person name="Myers R.M."/>
            <person name="Schmutz J."/>
            <person name="Dickson M."/>
            <person name="Grimwood J."/>
            <person name="Cox D.R."/>
            <person name="Olson M.V."/>
            <person name="Kaul R."/>
            <person name="Raymond C."/>
            <person name="Shimizu N."/>
            <person name="Kawasaki K."/>
            <person name="Minoshima S."/>
            <person name="Evans G.A."/>
            <person name="Athanasiou M."/>
            <person name="Schultz R."/>
            <person name="Roe B.A."/>
            <person name="Chen F."/>
            <person name="Pan H."/>
            <person name="Ramser J."/>
            <person name="Lehrach H."/>
            <person name="Reinhardt R."/>
            <person name="McCombie W.R."/>
            <person name="de la Bastide M."/>
            <person name="Dedhia N."/>
            <person name="Blocker H."/>
            <person name="Hornischer K."/>
            <person name="Nordsiek G."/>
            <person name="Agarwala R."/>
            <person name="Aravind L."/>
            <person name="Bailey J.A."/>
            <person name="Bateman A."/>
            <person name="Batzoglou S."/>
            <person name="Birney E."/>
            <person name="Bork P."/>
            <person name="Brown D.G."/>
            <person name="Burge C.B."/>
            <person name="Cerutti L."/>
            <person name="Chen H.C."/>
            <person name="Church D."/>
            <person name="Clamp M."/>
            <person name="Copley R.R."/>
            <person name="Doerks T."/>
            <person name="Eddy S.R."/>
            <person name="Eichler E.E."/>
            <person name="Furey T.S."/>
            <person name="Galagan J."/>
            <person name="Gilbert J.G."/>
            <person name="Harmon C."/>
            <person name="Hayashizaki Y."/>
            <person name="Haussler D."/>
            <person name="Hermjakob H."/>
            <person name="Hokamp K."/>
            <person name="Jang W."/>
            <person name="Johnson L.S."/>
            <person name="Jones T.A."/>
            <person name="Kasif S."/>
            <person name="Kaspryzk A."/>
            <person name="Kennedy S."/>
            <person name="Kent W.J."/>
            <person name="Kitts P."/>
            <person name="Koonin E.V."/>
            <person name="Korf I."/>
            <person name="Kulp D."/>
            <person name="Lancet D."/>
            <person name="Lowe T.M."/>
            <person name="McLysaght A."/>
            <person name="Mikkelsen T."/>
            <person name="Moran J.V."/>
            <person name="Mulder N."/>
            <person name="Pollara V.J."/>
            <person name="Ponting C.P."/>
            <person name="Schuler G."/>
            <person name="Schultz J."/>
            <person name="Slater G."/>
            <person name="Smit A.F."/>
            <person name="Stupka E."/>
            <person name="Szustakowski J."/>
            <person name="Thierry-Mieg D."/>
            <person name="Thierry-Mieg J."/>
            <person name="Wagner L."/>
            <person name="Wallis J."/>
            <person name="Wheeler R."/>
            <person name="Williams A."/>
            <person name="Wolf Y.I."/>
            <person name="Wolfe K.H."/>
            <person name="Yang S.P."/>
            <person name="Yeh R.F."/>
            <person name="Collins F."/>
            <person name="Guyer M.S."/>
            <person name="Peterson J."/>
            <person name="Felsenfeld A."/>
            <person name="Wetterstrand K.A."/>
            <person name="Patrinos A."/>
            <person name="Morgan M.J."/>
            <person name="de Jong P."/>
            <person name="Catanese J.J."/>
            <person name="Osoegawa K."/>
            <person name="Shizuya H."/>
            <person name="Choi S."/>
            <person name="Chen Y.J."/>
        </authorList>
    </citation>
    <scope>NUCLEOTIDE SEQUENCE [LARGE SCALE GENOMIC DNA]</scope>
</reference>